<organism evidence="1 2">
    <name type="scientific">Clostridium fessum</name>
    <dbReference type="NCBI Taxonomy" id="2126740"/>
    <lineage>
        <taxon>Bacteria</taxon>
        <taxon>Bacillati</taxon>
        <taxon>Bacillota</taxon>
        <taxon>Clostridia</taxon>
        <taxon>Eubacteriales</taxon>
        <taxon>Clostridiaceae</taxon>
        <taxon>Clostridium</taxon>
    </lineage>
</organism>
<protein>
    <submittedName>
        <fullName evidence="1">TnpV protein</fullName>
    </submittedName>
</protein>
<dbReference type="Pfam" id="PF14198">
    <property type="entry name" value="TnpV"/>
    <property type="match status" value="1"/>
</dbReference>
<dbReference type="AlphaFoldDB" id="A0A2T3FTD2"/>
<dbReference type="Proteomes" id="UP000241048">
    <property type="component" value="Unassembled WGS sequence"/>
</dbReference>
<gene>
    <name evidence="1" type="ORF">C7U56_00810</name>
</gene>
<dbReference type="InterPro" id="IPR026989">
    <property type="entry name" value="TnpV"/>
</dbReference>
<proteinExistence type="predicted"/>
<sequence>MTISCKAKGDTMKIEYTKVGDYYLPNLYYPEETRPIGLWGMLRKEYLKEHKSGTYTYLLLTARLDSYLADLNEQAQERFELIETQMRSAEGVSEELKRQNPMEWLCHCNNIRNRAAEIIKQELIYV</sequence>
<evidence type="ECO:0000313" key="1">
    <source>
        <dbReference type="EMBL" id="PST38533.1"/>
    </source>
</evidence>
<dbReference type="EMBL" id="PYLO01000001">
    <property type="protein sequence ID" value="PST38533.1"/>
    <property type="molecule type" value="Genomic_DNA"/>
</dbReference>
<comment type="caution">
    <text evidence="1">The sequence shown here is derived from an EMBL/GenBank/DDBJ whole genome shotgun (WGS) entry which is preliminary data.</text>
</comment>
<name>A0A2T3FTD2_9CLOT</name>
<keyword evidence="2" id="KW-1185">Reference proteome</keyword>
<evidence type="ECO:0000313" key="2">
    <source>
        <dbReference type="Proteomes" id="UP000241048"/>
    </source>
</evidence>
<accession>A0A2T3FTD2</accession>
<reference evidence="1 2" key="1">
    <citation type="submission" date="2018-03" db="EMBL/GenBank/DDBJ databases">
        <title>Lachnoclostridium SNUG30386 gen.nov., sp.nov., isolated from human faeces.</title>
        <authorList>
            <person name="Seo B."/>
            <person name="Jeon K."/>
            <person name="Ko G."/>
        </authorList>
    </citation>
    <scope>NUCLEOTIDE SEQUENCE [LARGE SCALE GENOMIC DNA]</scope>
    <source>
        <strain evidence="1 2">SNUG30386</strain>
    </source>
</reference>